<sequence>METKSDSTRNIDRDEFFKLVQVGDHDVTEHFGDRIITKKAYVTLPDKSIQIQIWSTPAPTSAQ</sequence>
<name>A0ABX4DUC6_9PSED</name>
<accession>A0ABX4DUC6</accession>
<organism evidence="1 2">
    <name type="scientific">Pseudomonas umsongensis</name>
    <dbReference type="NCBI Taxonomy" id="198618"/>
    <lineage>
        <taxon>Bacteria</taxon>
        <taxon>Pseudomonadati</taxon>
        <taxon>Pseudomonadota</taxon>
        <taxon>Gammaproteobacteria</taxon>
        <taxon>Pseudomonadales</taxon>
        <taxon>Pseudomonadaceae</taxon>
        <taxon>Pseudomonas</taxon>
    </lineage>
</organism>
<dbReference type="Proteomes" id="UP000215455">
    <property type="component" value="Unassembled WGS sequence"/>
</dbReference>
<evidence type="ECO:0000313" key="1">
    <source>
        <dbReference type="EMBL" id="OXR31761.1"/>
    </source>
</evidence>
<reference evidence="1 2" key="1">
    <citation type="submission" date="2017-06" db="EMBL/GenBank/DDBJ databases">
        <authorList>
            <person name="Furmanczyk E.M."/>
        </authorList>
    </citation>
    <scope>NUCLEOTIDE SEQUENCE [LARGE SCALE GENOMIC DNA]</scope>
    <source>
        <strain evidence="1 2">DSM 16611</strain>
    </source>
</reference>
<proteinExistence type="predicted"/>
<evidence type="ECO:0000313" key="2">
    <source>
        <dbReference type="Proteomes" id="UP000215455"/>
    </source>
</evidence>
<dbReference type="RefSeq" id="WP_033042007.1">
    <property type="nucleotide sequence ID" value="NZ_CP044409.1"/>
</dbReference>
<keyword evidence="2" id="KW-1185">Reference proteome</keyword>
<protein>
    <submittedName>
        <fullName evidence="1">Uncharacterized protein</fullName>
    </submittedName>
</protein>
<comment type="caution">
    <text evidence="1">The sequence shown here is derived from an EMBL/GenBank/DDBJ whole genome shotgun (WGS) entry which is preliminary data.</text>
</comment>
<dbReference type="EMBL" id="NIWU01000003">
    <property type="protein sequence ID" value="OXR31761.1"/>
    <property type="molecule type" value="Genomic_DNA"/>
</dbReference>
<gene>
    <name evidence="1" type="ORF">PSUM_19250</name>
</gene>